<evidence type="ECO:0000313" key="1">
    <source>
        <dbReference type="EMBL" id="MDM4015754.1"/>
    </source>
</evidence>
<gene>
    <name evidence="1" type="ORF">QTN89_09960</name>
</gene>
<dbReference type="GO" id="GO:0032259">
    <property type="term" value="P:methylation"/>
    <property type="evidence" value="ECO:0007669"/>
    <property type="project" value="UniProtKB-KW"/>
</dbReference>
<dbReference type="SUPFAM" id="SSF53335">
    <property type="entry name" value="S-adenosyl-L-methionine-dependent methyltransferases"/>
    <property type="match status" value="1"/>
</dbReference>
<dbReference type="Gene3D" id="3.40.50.150">
    <property type="entry name" value="Vaccinia Virus protein VP39"/>
    <property type="match status" value="1"/>
</dbReference>
<organism evidence="1 2">
    <name type="scientific">Roseiconus lacunae</name>
    <dbReference type="NCBI Taxonomy" id="2605694"/>
    <lineage>
        <taxon>Bacteria</taxon>
        <taxon>Pseudomonadati</taxon>
        <taxon>Planctomycetota</taxon>
        <taxon>Planctomycetia</taxon>
        <taxon>Pirellulales</taxon>
        <taxon>Pirellulaceae</taxon>
        <taxon>Roseiconus</taxon>
    </lineage>
</organism>
<name>A0ABT7PHI8_9BACT</name>
<dbReference type="EC" id="2.1.1.-" evidence="1"/>
<dbReference type="EMBL" id="JASZZN010000006">
    <property type="protein sequence ID" value="MDM4015754.1"/>
    <property type="molecule type" value="Genomic_DNA"/>
</dbReference>
<evidence type="ECO:0000313" key="2">
    <source>
        <dbReference type="Proteomes" id="UP001239462"/>
    </source>
</evidence>
<keyword evidence="1" id="KW-0808">Transferase</keyword>
<comment type="caution">
    <text evidence="1">The sequence shown here is derived from an EMBL/GenBank/DDBJ whole genome shotgun (WGS) entry which is preliminary data.</text>
</comment>
<accession>A0ABT7PHI8</accession>
<proteinExistence type="predicted"/>
<dbReference type="RefSeq" id="WP_160149536.1">
    <property type="nucleotide sequence ID" value="NZ_JASZZN010000006.1"/>
</dbReference>
<protein>
    <submittedName>
        <fullName evidence="1">Class I SAM-dependent methyltransferase</fullName>
        <ecNumber evidence="1">2.1.1.-</ecNumber>
    </submittedName>
</protein>
<dbReference type="Proteomes" id="UP001239462">
    <property type="component" value="Unassembled WGS sequence"/>
</dbReference>
<dbReference type="Pfam" id="PF13489">
    <property type="entry name" value="Methyltransf_23"/>
    <property type="match status" value="1"/>
</dbReference>
<keyword evidence="2" id="KW-1185">Reference proteome</keyword>
<keyword evidence="1" id="KW-0489">Methyltransferase</keyword>
<dbReference type="GO" id="GO:0008168">
    <property type="term" value="F:methyltransferase activity"/>
    <property type="evidence" value="ECO:0007669"/>
    <property type="project" value="UniProtKB-KW"/>
</dbReference>
<sequence length="267" mass="31087">MSDCLLCNAWSDHFATATILSKYDVDYFRCRDCGFIQTEAPYWLDEAYDQAIVSTDVGLISRNERFAKTTDRLLRIVLPGAKRCLDYGGGYGMFTRMMRDRGHRFEHHDPYCQNLFAAGFNANVDSDVRFDFLTAFEVMEHLENPHQELQTFDCLADNWLVSTELLPDHPPLPNDWWYYVLDGGQHISLWSKRALRIVAEMYDRHLISYRGLHLLTREKMRPTVVRYLMRNKFAGICDLIRRRKPLLGEDFRQAVAETKAAAQTVSV</sequence>
<dbReference type="InterPro" id="IPR029063">
    <property type="entry name" value="SAM-dependent_MTases_sf"/>
</dbReference>
<reference evidence="1 2" key="1">
    <citation type="submission" date="2023-06" db="EMBL/GenBank/DDBJ databases">
        <title>Roseiconus lacunae JC819 isolated from Gulf of Mannar region, Tamil Nadu.</title>
        <authorList>
            <person name="Pk S."/>
            <person name="Ch S."/>
            <person name="Ch V.R."/>
        </authorList>
    </citation>
    <scope>NUCLEOTIDE SEQUENCE [LARGE SCALE GENOMIC DNA]</scope>
    <source>
        <strain evidence="1 2">JC819</strain>
    </source>
</reference>